<dbReference type="PANTHER" id="PTHR19370">
    <property type="entry name" value="NADH-CYTOCHROME B5 REDUCTASE"/>
    <property type="match status" value="1"/>
</dbReference>
<dbReference type="SUPFAM" id="SSF52343">
    <property type="entry name" value="Ferredoxin reductase-like, C-terminal NADP-linked domain"/>
    <property type="match status" value="1"/>
</dbReference>
<keyword evidence="5" id="KW-0520">NAD</keyword>
<comment type="cofactor">
    <cofactor evidence="1">
        <name>FAD</name>
        <dbReference type="ChEBI" id="CHEBI:57692"/>
    </cofactor>
</comment>
<dbReference type="GO" id="GO:0042128">
    <property type="term" value="P:nitrate assimilation"/>
    <property type="evidence" value="ECO:0007669"/>
    <property type="project" value="TreeGrafter"/>
</dbReference>
<accession>A0AAW2X3T0</accession>
<keyword evidence="4" id="KW-0560">Oxidoreductase</keyword>
<evidence type="ECO:0000256" key="5">
    <source>
        <dbReference type="ARBA" id="ARBA00023027"/>
    </source>
</evidence>
<evidence type="ECO:0000313" key="8">
    <source>
        <dbReference type="EMBL" id="KAL0448569.1"/>
    </source>
</evidence>
<keyword evidence="2" id="KW-0285">Flavoprotein</keyword>
<dbReference type="GO" id="GO:0009703">
    <property type="term" value="F:nitrate reductase (NADH) activity"/>
    <property type="evidence" value="ECO:0007669"/>
    <property type="project" value="TreeGrafter"/>
</dbReference>
<evidence type="ECO:0000259" key="7">
    <source>
        <dbReference type="Pfam" id="PF00175"/>
    </source>
</evidence>
<feature type="region of interest" description="Disordered" evidence="6">
    <location>
        <begin position="247"/>
        <end position="287"/>
    </location>
</feature>
<dbReference type="InterPro" id="IPR001709">
    <property type="entry name" value="Flavoprot_Pyr_Nucl_cyt_Rdtase"/>
</dbReference>
<dbReference type="PRINTS" id="PR00371">
    <property type="entry name" value="FPNCR"/>
</dbReference>
<reference evidence="8" key="2">
    <citation type="journal article" date="2024" name="Plant">
        <title>Genomic evolution and insights into agronomic trait innovations of Sesamum species.</title>
        <authorList>
            <person name="Miao H."/>
            <person name="Wang L."/>
            <person name="Qu L."/>
            <person name="Liu H."/>
            <person name="Sun Y."/>
            <person name="Le M."/>
            <person name="Wang Q."/>
            <person name="Wei S."/>
            <person name="Zheng Y."/>
            <person name="Lin W."/>
            <person name="Duan Y."/>
            <person name="Cao H."/>
            <person name="Xiong S."/>
            <person name="Wang X."/>
            <person name="Wei L."/>
            <person name="Li C."/>
            <person name="Ma Q."/>
            <person name="Ju M."/>
            <person name="Zhao R."/>
            <person name="Li G."/>
            <person name="Mu C."/>
            <person name="Tian Q."/>
            <person name="Mei H."/>
            <person name="Zhang T."/>
            <person name="Gao T."/>
            <person name="Zhang H."/>
        </authorList>
    </citation>
    <scope>NUCLEOTIDE SEQUENCE</scope>
    <source>
        <strain evidence="8">KEN1</strain>
    </source>
</reference>
<evidence type="ECO:0000256" key="6">
    <source>
        <dbReference type="SAM" id="MobiDB-lite"/>
    </source>
</evidence>
<gene>
    <name evidence="8" type="ORF">Slati_1413300</name>
</gene>
<evidence type="ECO:0000256" key="2">
    <source>
        <dbReference type="ARBA" id="ARBA00022630"/>
    </source>
</evidence>
<keyword evidence="3" id="KW-0274">FAD</keyword>
<name>A0AAW2X3T0_9LAMI</name>
<evidence type="ECO:0000256" key="3">
    <source>
        <dbReference type="ARBA" id="ARBA00022827"/>
    </source>
</evidence>
<dbReference type="Pfam" id="PF00175">
    <property type="entry name" value="NAD_binding_1"/>
    <property type="match status" value="1"/>
</dbReference>
<dbReference type="AlphaFoldDB" id="A0AAW2X3T0"/>
<dbReference type="EMBL" id="JACGWN010000005">
    <property type="protein sequence ID" value="KAL0448569.1"/>
    <property type="molecule type" value="Genomic_DNA"/>
</dbReference>
<dbReference type="GO" id="GO:0071949">
    <property type="term" value="F:FAD binding"/>
    <property type="evidence" value="ECO:0007669"/>
    <property type="project" value="TreeGrafter"/>
</dbReference>
<protein>
    <submittedName>
        <fullName evidence="8">Nitrate reductase [NADH] 2</fullName>
    </submittedName>
</protein>
<dbReference type="CDD" id="cd06183">
    <property type="entry name" value="cyt_b5_reduct_like"/>
    <property type="match status" value="1"/>
</dbReference>
<dbReference type="PANTHER" id="PTHR19370:SF185">
    <property type="entry name" value="NADH-CYTOCHROME B5 REDUCTASE"/>
    <property type="match status" value="1"/>
</dbReference>
<dbReference type="InterPro" id="IPR039261">
    <property type="entry name" value="FNR_nucleotide-bd"/>
</dbReference>
<dbReference type="InterPro" id="IPR001433">
    <property type="entry name" value="OxRdtase_FAD/NAD-bd"/>
</dbReference>
<dbReference type="Gene3D" id="3.40.50.80">
    <property type="entry name" value="Nucleotide-binding domain of ferredoxin-NADP reductase (FNR) module"/>
    <property type="match status" value="1"/>
</dbReference>
<dbReference type="GO" id="GO:0006809">
    <property type="term" value="P:nitric oxide biosynthetic process"/>
    <property type="evidence" value="ECO:0007669"/>
    <property type="project" value="TreeGrafter"/>
</dbReference>
<proteinExistence type="predicted"/>
<feature type="compositionally biased region" description="Basic residues" evidence="6">
    <location>
        <begin position="256"/>
        <end position="280"/>
    </location>
</feature>
<organism evidence="8">
    <name type="scientific">Sesamum latifolium</name>
    <dbReference type="NCBI Taxonomy" id="2727402"/>
    <lineage>
        <taxon>Eukaryota</taxon>
        <taxon>Viridiplantae</taxon>
        <taxon>Streptophyta</taxon>
        <taxon>Embryophyta</taxon>
        <taxon>Tracheophyta</taxon>
        <taxon>Spermatophyta</taxon>
        <taxon>Magnoliopsida</taxon>
        <taxon>eudicotyledons</taxon>
        <taxon>Gunneridae</taxon>
        <taxon>Pentapetalae</taxon>
        <taxon>asterids</taxon>
        <taxon>lamiids</taxon>
        <taxon>Lamiales</taxon>
        <taxon>Pedaliaceae</taxon>
        <taxon>Sesamum</taxon>
    </lineage>
</organism>
<comment type="caution">
    <text evidence="8">The sequence shown here is derived from an EMBL/GenBank/DDBJ whole genome shotgun (WGS) entry which is preliminary data.</text>
</comment>
<dbReference type="InterPro" id="IPR001834">
    <property type="entry name" value="CBR-like"/>
</dbReference>
<evidence type="ECO:0000256" key="1">
    <source>
        <dbReference type="ARBA" id="ARBA00001974"/>
    </source>
</evidence>
<evidence type="ECO:0000256" key="4">
    <source>
        <dbReference type="ARBA" id="ARBA00023002"/>
    </source>
</evidence>
<reference evidence="8" key="1">
    <citation type="submission" date="2020-06" db="EMBL/GenBank/DDBJ databases">
        <authorList>
            <person name="Li T."/>
            <person name="Hu X."/>
            <person name="Zhang T."/>
            <person name="Song X."/>
            <person name="Zhang H."/>
            <person name="Dai N."/>
            <person name="Sheng W."/>
            <person name="Hou X."/>
            <person name="Wei L."/>
        </authorList>
    </citation>
    <scope>NUCLEOTIDE SEQUENCE</scope>
    <source>
        <strain evidence="8">KEN1</strain>
        <tissue evidence="8">Leaf</tissue>
    </source>
</reference>
<sequence>MPHKGEIEIIFEHPTQPDNEFGGWIAKEHYLEKSSKENHNLKKSVSSQFMNTASKRFSIFEVKKHKFPILPGSSSMAMSMTAPTSSKTTPRKMLKDYRIGKLITTGYAYADSSPNNSVHCLSSNVHLVPIKEVSPMMRSVALVPLDVKGPLAHMEYNGKEYFTVYGKQKFAKKLAMIAGGTGIIPIYQVMQAILKDSKDDTKMYLVYANRTENDILLKDEPDAWAHKYPDKVKLCAVETAARIRRTRAGDDDGGHHRAGRNPNYHKKKGLKGGNHWRRGATAKQQGAADATAPWAHSGTGAIYLSFFCEIAEAILLLPSSPNVARCGRPPATQRRRRRARTRRTMEGEFFPFVKFTEAAAFFFVQIGSK</sequence>
<feature type="domain" description="Oxidoreductase FAD/NAD(P)-binding" evidence="7">
    <location>
        <begin position="176"/>
        <end position="239"/>
    </location>
</feature>
<dbReference type="PRINTS" id="PR00406">
    <property type="entry name" value="CYTB5RDTASE"/>
</dbReference>